<dbReference type="EMBL" id="JAGRRH010000079">
    <property type="protein sequence ID" value="KAG7337612.1"/>
    <property type="molecule type" value="Genomic_DNA"/>
</dbReference>
<feature type="region of interest" description="Disordered" evidence="1">
    <location>
        <begin position="67"/>
        <end position="211"/>
    </location>
</feature>
<accession>A0A9K3PGA2</accession>
<proteinExistence type="predicted"/>
<feature type="compositionally biased region" description="Basic and acidic residues" evidence="1">
    <location>
        <begin position="186"/>
        <end position="199"/>
    </location>
</feature>
<reference evidence="3" key="2">
    <citation type="submission" date="2021-04" db="EMBL/GenBank/DDBJ databases">
        <authorList>
            <person name="Podell S."/>
        </authorList>
    </citation>
    <scope>NUCLEOTIDE SEQUENCE</scope>
    <source>
        <strain evidence="3">Hildebrandi</strain>
    </source>
</reference>
<comment type="caution">
    <text evidence="3">The sequence shown here is derived from an EMBL/GenBank/DDBJ whole genome shotgun (WGS) entry which is preliminary data.</text>
</comment>
<gene>
    <name evidence="3" type="ORF">IV203_021837</name>
    <name evidence="2" type="ORF">IV203_033457</name>
</gene>
<dbReference type="Proteomes" id="UP000693970">
    <property type="component" value="Unassembled WGS sequence"/>
</dbReference>
<sequence>MRIVSCILHAVVASNMIEAAQIRGASSLSSSNYRTPIEIDYKTSGSVYQRRRVEFEKDSSFISDYSRVVDGSEVVEEDDQNDQSEEESGEKGYPKTKYPKGLANVSPNEANSYEDSYGSDGDEEIYEKEDDEEIEESDSEDEDKIIPDEYRPNITLPGKKDDKKSKAFGKGSSTPNKKGGKKDKKPKLEDPKDAQKMSKYEILPKGMKRRE</sequence>
<dbReference type="EMBL" id="JAGRRH010000023">
    <property type="protein sequence ID" value="KAG7343829.1"/>
    <property type="molecule type" value="Genomic_DNA"/>
</dbReference>
<evidence type="ECO:0000313" key="3">
    <source>
        <dbReference type="EMBL" id="KAG7343829.1"/>
    </source>
</evidence>
<organism evidence="3 4">
    <name type="scientific">Nitzschia inconspicua</name>
    <dbReference type="NCBI Taxonomy" id="303405"/>
    <lineage>
        <taxon>Eukaryota</taxon>
        <taxon>Sar</taxon>
        <taxon>Stramenopiles</taxon>
        <taxon>Ochrophyta</taxon>
        <taxon>Bacillariophyta</taxon>
        <taxon>Bacillariophyceae</taxon>
        <taxon>Bacillariophycidae</taxon>
        <taxon>Bacillariales</taxon>
        <taxon>Bacillariaceae</taxon>
        <taxon>Nitzschia</taxon>
    </lineage>
</organism>
<evidence type="ECO:0000256" key="1">
    <source>
        <dbReference type="SAM" id="MobiDB-lite"/>
    </source>
</evidence>
<evidence type="ECO:0000313" key="4">
    <source>
        <dbReference type="Proteomes" id="UP000693970"/>
    </source>
</evidence>
<name>A0A9K3PGA2_9STRA</name>
<feature type="compositionally biased region" description="Acidic residues" evidence="1">
    <location>
        <begin position="120"/>
        <end position="143"/>
    </location>
</feature>
<feature type="compositionally biased region" description="Polar residues" evidence="1">
    <location>
        <begin position="105"/>
        <end position="114"/>
    </location>
</feature>
<evidence type="ECO:0000313" key="2">
    <source>
        <dbReference type="EMBL" id="KAG7337612.1"/>
    </source>
</evidence>
<feature type="compositionally biased region" description="Acidic residues" evidence="1">
    <location>
        <begin position="73"/>
        <end position="88"/>
    </location>
</feature>
<protein>
    <submittedName>
        <fullName evidence="3">Uncharacterized protein</fullName>
    </submittedName>
</protein>
<keyword evidence="4" id="KW-1185">Reference proteome</keyword>
<reference evidence="3" key="1">
    <citation type="journal article" date="2021" name="Sci. Rep.">
        <title>Diploid genomic architecture of Nitzschia inconspicua, an elite biomass production diatom.</title>
        <authorList>
            <person name="Oliver A."/>
            <person name="Podell S."/>
            <person name="Pinowska A."/>
            <person name="Traller J.C."/>
            <person name="Smith S.R."/>
            <person name="McClure R."/>
            <person name="Beliaev A."/>
            <person name="Bohutskyi P."/>
            <person name="Hill E.A."/>
            <person name="Rabines A."/>
            <person name="Zheng H."/>
            <person name="Allen L.Z."/>
            <person name="Kuo A."/>
            <person name="Grigoriev I.V."/>
            <person name="Allen A.E."/>
            <person name="Hazlebeck D."/>
            <person name="Allen E.E."/>
        </authorList>
    </citation>
    <scope>NUCLEOTIDE SEQUENCE</scope>
    <source>
        <strain evidence="3">Hildebrandi</strain>
    </source>
</reference>
<dbReference type="AlphaFoldDB" id="A0A9K3PGA2"/>